<name>A0A8A3PFV1_9HELO</name>
<evidence type="ECO:0008006" key="5">
    <source>
        <dbReference type="Google" id="ProtNLM"/>
    </source>
</evidence>
<keyword evidence="1" id="KW-0175">Coiled coil</keyword>
<feature type="coiled-coil region" evidence="1">
    <location>
        <begin position="684"/>
        <end position="725"/>
    </location>
</feature>
<gene>
    <name evidence="3" type="ORF">DSL72_005518</name>
</gene>
<dbReference type="EMBL" id="CP063408">
    <property type="protein sequence ID" value="QSZ33939.1"/>
    <property type="molecule type" value="Genomic_DNA"/>
</dbReference>
<feature type="region of interest" description="Disordered" evidence="2">
    <location>
        <begin position="325"/>
        <end position="420"/>
    </location>
</feature>
<feature type="region of interest" description="Disordered" evidence="2">
    <location>
        <begin position="50"/>
        <end position="76"/>
    </location>
</feature>
<feature type="region of interest" description="Disordered" evidence="2">
    <location>
        <begin position="487"/>
        <end position="585"/>
    </location>
</feature>
<evidence type="ECO:0000313" key="3">
    <source>
        <dbReference type="EMBL" id="QSZ33939.1"/>
    </source>
</evidence>
<protein>
    <recommendedName>
        <fullName evidence="5">C3H1-type domain-containing protein</fullName>
    </recommendedName>
</protein>
<sequence length="771" mass="86882">MGSHGEFYDWGSDNMGVQTRQTCRAWLRDSCRFGARCRWAHFTYPAPSRERQPGIIQESYRVTTDDTRPDTPGRTTQRAQNLRLGSSEETMQRITVAAPNDMSSPLASTPTEEISPLAPRNDFIYIESDTGPKRYLKTECAIIRRAIEENYQNHPSDSYAVLQIASKQLLEEVNICRSVEECWTYWKLRGKNESKIASHWPLDAEGIDGEVKISRRISIGTTPPYANTPVEAMVPGTKATGKPSALWPKEQKELLCEVIKKKQHTQYLVSKEVFWQEVGEDMTAAGYIEGYRMFRDYWDKHGRKEFQYDELPYFDIEVIPETIKQKKPIRRGRPLRHRYGSGQRPPHDEYTPKRAMGKLSLQRGEEGTRARERSLTPESAIKPIRNRKRHAIADQSSPTRPTKKRAPSSPQHKLPKAPVPQTSDFLLHNFYSNYNVKDNTAKIAAEFPLPLIAPATGEVFYPSLTPKETTPPKLPRTAIQPVDHLISHNTPSKRSTTNALAAKQPLQSPAKLSQPPVRKLSSQVSEPLAKKAAKTKKARSTPSPATESVDQTNREPAETISEQVEVKPPPDVDSAPSGVDQNAMGDQNITYYSDEDTIFVEDNTIAVEVIAEPEGSTLVPSVAASTRSRYSETPSLTYDHSITSDEQMVDAPQPSPETSTVAVKASGITEDLIQDDLECTKSKISTMQNDALKFKDENKQIEKKIKAAEQKINKLATTRDVLKESHANNMAEIYRLEVKIEAEEEYKKDTEQYLECYKIKEGKTDGAKEKC</sequence>
<evidence type="ECO:0000313" key="4">
    <source>
        <dbReference type="Proteomes" id="UP000672032"/>
    </source>
</evidence>
<dbReference type="AlphaFoldDB" id="A0A8A3PFV1"/>
<feature type="compositionally biased region" description="Basic and acidic residues" evidence="2">
    <location>
        <begin position="363"/>
        <end position="375"/>
    </location>
</feature>
<dbReference type="Proteomes" id="UP000672032">
    <property type="component" value="Chromosome 4"/>
</dbReference>
<feature type="compositionally biased region" description="Polar residues" evidence="2">
    <location>
        <begin position="487"/>
        <end position="511"/>
    </location>
</feature>
<reference evidence="3" key="1">
    <citation type="submission" date="2020-10" db="EMBL/GenBank/DDBJ databases">
        <title>Genome Sequence of Monilinia vaccinii-corymbosi Sheds Light on Mummy Berry Disease Infection of Blueberry and Mating Type.</title>
        <authorList>
            <person name="Yow A.G."/>
            <person name="Zhang Y."/>
            <person name="Bansal K."/>
            <person name="Eacker S.M."/>
            <person name="Sullivan S."/>
            <person name="Liachko I."/>
            <person name="Cubeta M.A."/>
            <person name="Rollins J.A."/>
            <person name="Ashrafi H."/>
        </authorList>
    </citation>
    <scope>NUCLEOTIDE SEQUENCE</scope>
    <source>
        <strain evidence="3">RL-1</strain>
    </source>
</reference>
<feature type="compositionally biased region" description="Basic residues" evidence="2">
    <location>
        <begin position="325"/>
        <end position="339"/>
    </location>
</feature>
<keyword evidence="4" id="KW-1185">Reference proteome</keyword>
<proteinExistence type="predicted"/>
<dbReference type="OrthoDB" id="3542911at2759"/>
<accession>A0A8A3PFV1</accession>
<evidence type="ECO:0000256" key="1">
    <source>
        <dbReference type="SAM" id="Coils"/>
    </source>
</evidence>
<feature type="compositionally biased region" description="Polar residues" evidence="2">
    <location>
        <begin position="540"/>
        <end position="551"/>
    </location>
</feature>
<evidence type="ECO:0000256" key="2">
    <source>
        <dbReference type="SAM" id="MobiDB-lite"/>
    </source>
</evidence>
<organism evidence="3 4">
    <name type="scientific">Monilinia vaccinii-corymbosi</name>
    <dbReference type="NCBI Taxonomy" id="61207"/>
    <lineage>
        <taxon>Eukaryota</taxon>
        <taxon>Fungi</taxon>
        <taxon>Dikarya</taxon>
        <taxon>Ascomycota</taxon>
        <taxon>Pezizomycotina</taxon>
        <taxon>Leotiomycetes</taxon>
        <taxon>Helotiales</taxon>
        <taxon>Sclerotiniaceae</taxon>
        <taxon>Monilinia</taxon>
    </lineage>
</organism>